<gene>
    <name evidence="2" type="ORF">EIL87_12065</name>
</gene>
<dbReference type="OrthoDB" id="3697092at2"/>
<dbReference type="Proteomes" id="UP000274515">
    <property type="component" value="Unassembled WGS sequence"/>
</dbReference>
<proteinExistence type="predicted"/>
<protein>
    <submittedName>
        <fullName evidence="2">Helix-turn-helix domain-containing protein</fullName>
    </submittedName>
</protein>
<reference evidence="2 3" key="1">
    <citation type="submission" date="2018-11" db="EMBL/GenBank/DDBJ databases">
        <title>Saccharopolyspora rhizosphaerae sp. nov., an actinomycete isolated from rhizosphere soil in Thailand.</title>
        <authorList>
            <person name="Intra B."/>
            <person name="Euanorasetr J."/>
            <person name="Take A."/>
            <person name="Inahashi Y."/>
            <person name="Mori M."/>
            <person name="Panbangred W."/>
            <person name="Matsumoto A."/>
        </authorList>
    </citation>
    <scope>NUCLEOTIDE SEQUENCE [LARGE SCALE GENOMIC DNA]</scope>
    <source>
        <strain evidence="2 3">H219</strain>
    </source>
</reference>
<dbReference type="AlphaFoldDB" id="A0A426JV23"/>
<dbReference type="RefSeq" id="WP_125090332.1">
    <property type="nucleotide sequence ID" value="NZ_RSAA01000010.1"/>
</dbReference>
<comment type="caution">
    <text evidence="2">The sequence shown here is derived from an EMBL/GenBank/DDBJ whole genome shotgun (WGS) entry which is preliminary data.</text>
</comment>
<dbReference type="SUPFAM" id="SSF46955">
    <property type="entry name" value="Putative DNA-binding domain"/>
    <property type="match status" value="1"/>
</dbReference>
<evidence type="ECO:0000259" key="1">
    <source>
        <dbReference type="Pfam" id="PF12728"/>
    </source>
</evidence>
<sequence length="64" mass="6953">MSNKEPLLTSAQVARELGVAAGTVARWVRAGWLTATSTTAGGQSRFLLSEVKEQLKARHLERDT</sequence>
<accession>A0A426JV23</accession>
<dbReference type="EMBL" id="RSAA01000010">
    <property type="protein sequence ID" value="RRO17006.1"/>
    <property type="molecule type" value="Genomic_DNA"/>
</dbReference>
<dbReference type="Pfam" id="PF12728">
    <property type="entry name" value="HTH_17"/>
    <property type="match status" value="1"/>
</dbReference>
<name>A0A426JV23_9PSEU</name>
<evidence type="ECO:0000313" key="2">
    <source>
        <dbReference type="EMBL" id="RRO17006.1"/>
    </source>
</evidence>
<dbReference type="InterPro" id="IPR041657">
    <property type="entry name" value="HTH_17"/>
</dbReference>
<dbReference type="InterPro" id="IPR009061">
    <property type="entry name" value="DNA-bd_dom_put_sf"/>
</dbReference>
<organism evidence="2 3">
    <name type="scientific">Saccharopolyspora rhizosphaerae</name>
    <dbReference type="NCBI Taxonomy" id="2492662"/>
    <lineage>
        <taxon>Bacteria</taxon>
        <taxon>Bacillati</taxon>
        <taxon>Actinomycetota</taxon>
        <taxon>Actinomycetes</taxon>
        <taxon>Pseudonocardiales</taxon>
        <taxon>Pseudonocardiaceae</taxon>
        <taxon>Saccharopolyspora</taxon>
    </lineage>
</organism>
<dbReference type="Gene3D" id="1.10.1660.10">
    <property type="match status" value="1"/>
</dbReference>
<keyword evidence="3" id="KW-1185">Reference proteome</keyword>
<evidence type="ECO:0000313" key="3">
    <source>
        <dbReference type="Proteomes" id="UP000274515"/>
    </source>
</evidence>
<feature type="domain" description="Helix-turn-helix" evidence="1">
    <location>
        <begin position="7"/>
        <end position="57"/>
    </location>
</feature>